<dbReference type="InterPro" id="IPR001356">
    <property type="entry name" value="HD"/>
</dbReference>
<dbReference type="Gene3D" id="3.30.160.60">
    <property type="entry name" value="Classic Zinc Finger"/>
    <property type="match status" value="1"/>
</dbReference>
<dbReference type="InterPro" id="IPR050224">
    <property type="entry name" value="TALE_homeobox"/>
</dbReference>
<dbReference type="SUPFAM" id="SSF46689">
    <property type="entry name" value="Homeodomain-like"/>
    <property type="match status" value="1"/>
</dbReference>
<evidence type="ECO:0000259" key="7">
    <source>
        <dbReference type="PROSITE" id="PS50071"/>
    </source>
</evidence>
<feature type="compositionally biased region" description="Low complexity" evidence="6">
    <location>
        <begin position="310"/>
        <end position="322"/>
    </location>
</feature>
<feature type="domain" description="C2H2-type" evidence="8">
    <location>
        <begin position="407"/>
        <end position="435"/>
    </location>
</feature>
<dbReference type="GO" id="GO:0003677">
    <property type="term" value="F:DNA binding"/>
    <property type="evidence" value="ECO:0007669"/>
    <property type="project" value="UniProtKB-UniRule"/>
</dbReference>
<evidence type="ECO:0000256" key="1">
    <source>
        <dbReference type="ARBA" id="ARBA00023125"/>
    </source>
</evidence>
<dbReference type="GO" id="GO:0006355">
    <property type="term" value="P:regulation of DNA-templated transcription"/>
    <property type="evidence" value="ECO:0007669"/>
    <property type="project" value="InterPro"/>
</dbReference>
<feature type="compositionally biased region" description="Basic residues" evidence="6">
    <location>
        <begin position="381"/>
        <end position="391"/>
    </location>
</feature>
<accession>A0A9P9IQE1</accession>
<feature type="compositionally biased region" description="Low complexity" evidence="6">
    <location>
        <begin position="347"/>
        <end position="380"/>
    </location>
</feature>
<feature type="region of interest" description="Disordered" evidence="6">
    <location>
        <begin position="247"/>
        <end position="399"/>
    </location>
</feature>
<protein>
    <submittedName>
        <fullName evidence="9">Uncharacterized protein</fullName>
    </submittedName>
</protein>
<keyword evidence="10" id="KW-1185">Reference proteome</keyword>
<reference evidence="9" key="1">
    <citation type="journal article" date="2021" name="Nat. Commun.">
        <title>Genetic determinants of endophytism in the Arabidopsis root mycobiome.</title>
        <authorList>
            <person name="Mesny F."/>
            <person name="Miyauchi S."/>
            <person name="Thiergart T."/>
            <person name="Pickel B."/>
            <person name="Atanasova L."/>
            <person name="Karlsson M."/>
            <person name="Huettel B."/>
            <person name="Barry K.W."/>
            <person name="Haridas S."/>
            <person name="Chen C."/>
            <person name="Bauer D."/>
            <person name="Andreopoulos W."/>
            <person name="Pangilinan J."/>
            <person name="LaButti K."/>
            <person name="Riley R."/>
            <person name="Lipzen A."/>
            <person name="Clum A."/>
            <person name="Drula E."/>
            <person name="Henrissat B."/>
            <person name="Kohler A."/>
            <person name="Grigoriev I.V."/>
            <person name="Martin F.M."/>
            <person name="Hacquard S."/>
        </authorList>
    </citation>
    <scope>NUCLEOTIDE SEQUENCE</scope>
    <source>
        <strain evidence="9">MPI-CAGE-AT-0147</strain>
    </source>
</reference>
<keyword evidence="1 5" id="KW-0238">DNA-binding</keyword>
<evidence type="ECO:0000256" key="5">
    <source>
        <dbReference type="PROSITE-ProRule" id="PRU00108"/>
    </source>
</evidence>
<feature type="domain" description="Homeobox" evidence="7">
    <location>
        <begin position="199"/>
        <end position="262"/>
    </location>
</feature>
<dbReference type="InterPro" id="IPR009057">
    <property type="entry name" value="Homeodomain-like_sf"/>
</dbReference>
<keyword evidence="2 5" id="KW-0371">Homeobox</keyword>
<dbReference type="GO" id="GO:0005634">
    <property type="term" value="C:nucleus"/>
    <property type="evidence" value="ECO:0007669"/>
    <property type="project" value="UniProtKB-SubCell"/>
</dbReference>
<evidence type="ECO:0000256" key="6">
    <source>
        <dbReference type="SAM" id="MobiDB-lite"/>
    </source>
</evidence>
<dbReference type="SMART" id="SM00389">
    <property type="entry name" value="HOX"/>
    <property type="match status" value="1"/>
</dbReference>
<dbReference type="GO" id="GO:0008270">
    <property type="term" value="F:zinc ion binding"/>
    <property type="evidence" value="ECO:0007669"/>
    <property type="project" value="UniProtKB-KW"/>
</dbReference>
<evidence type="ECO:0000313" key="9">
    <source>
        <dbReference type="EMBL" id="KAH7129257.1"/>
    </source>
</evidence>
<dbReference type="Proteomes" id="UP000738349">
    <property type="component" value="Unassembled WGS sequence"/>
</dbReference>
<evidence type="ECO:0000313" key="10">
    <source>
        <dbReference type="Proteomes" id="UP000738349"/>
    </source>
</evidence>
<keyword evidence="4" id="KW-0863">Zinc-finger</keyword>
<dbReference type="SMART" id="SM00355">
    <property type="entry name" value="ZnF_C2H2"/>
    <property type="match status" value="3"/>
</dbReference>
<dbReference type="Gene3D" id="1.10.10.60">
    <property type="entry name" value="Homeodomain-like"/>
    <property type="match status" value="1"/>
</dbReference>
<dbReference type="Pfam" id="PF05920">
    <property type="entry name" value="Homeobox_KN"/>
    <property type="match status" value="1"/>
</dbReference>
<feature type="DNA-binding region" description="Homeobox" evidence="5">
    <location>
        <begin position="201"/>
        <end position="263"/>
    </location>
</feature>
<gene>
    <name evidence="9" type="ORF">EDB81DRAFT_661581</name>
</gene>
<dbReference type="OrthoDB" id="10056939at2759"/>
<organism evidence="9 10">
    <name type="scientific">Dactylonectria macrodidyma</name>
    <dbReference type="NCBI Taxonomy" id="307937"/>
    <lineage>
        <taxon>Eukaryota</taxon>
        <taxon>Fungi</taxon>
        <taxon>Dikarya</taxon>
        <taxon>Ascomycota</taxon>
        <taxon>Pezizomycotina</taxon>
        <taxon>Sordariomycetes</taxon>
        <taxon>Hypocreomycetidae</taxon>
        <taxon>Hypocreales</taxon>
        <taxon>Nectriaceae</taxon>
        <taxon>Dactylonectria</taxon>
    </lineage>
</organism>
<dbReference type="AlphaFoldDB" id="A0A9P9IQE1"/>
<dbReference type="PROSITE" id="PS00028">
    <property type="entry name" value="ZINC_FINGER_C2H2_1"/>
    <property type="match status" value="1"/>
</dbReference>
<dbReference type="PROSITE" id="PS50157">
    <property type="entry name" value="ZINC_FINGER_C2H2_2"/>
    <property type="match status" value="1"/>
</dbReference>
<sequence length="986" mass="110537">MDEIFHWHRAVDSPNRTVAEEQGSPLNLDTDLFLANVDDDDFNIWALIHFNGQDYSSATDNSPVGSSPYLTGSASFQAADAASNLPSLNSSELVSSNPDRPCISCSIGGAASQRIQEDQDRGYCASCVAFKYEYDFGLPQLQHGLALPVNSRHPNLQPSDNVAAVGLLGASLFETPQSLPAMDSVTENTTTALGLHTNALPAKIGTRFSRESVRILKKWLILHSRHPYPTEEEKALLQRQTGLNKTQISNWLTNARRKGKTQPQRSTFSHTGRNQTGPMNIPRRPGTPALESNTNPLQRWVDSPPENEPASVSAIARAVASSWDSSPGLDRPCRSALADEDSNRSLGNTTSPSSAGTSSGGSFASAYSHSGSSFRSMNQSRSHRRRRRRAPPKRDVNTSLIAPPKPYQCTFCSETFRTKHDWQRHEKSLHLSLERWVCAPDGPQVINPRTNQVCCVFCGKVDPDDAHIKSHNYSTCKARHLEEKTFYRKDHLNQHLKLVHNVQFLDWCMKTWRITASEIRSRCGFCGITMNSWPVRAEHLGEHYKSGRTMADWKGDWGFDAPVLDMLESAIPPYLIEMERNSTFPFTASDAPTESPRSAYELITIELGYFMVNYKEEMGSLPSDKEMQLDACRIIFSSEVSSLRDISTESSWLRDLLMASEDITRQARFAPLRQGAENRLCVLKINGKDNMFEQCPLELHLDEFVRAKTLLDQTITDVELQEECCCIISRIEDVSITPSDSTANWLVRLIMSSAAWLSGFRQRAHLPKSDDHGSFLTGARNPGSTIHSYSRLESSLGGYLAAHRATGIEPSDKQLEREARKAIYGFDDGWNHTAANNADWLKAFRQRHGNNIMGTAEATSADLLAITTEGAQPQQLSDLVLNDTVRDVRPTRSPRNFEAMMKMTFFINDANCYRRLAQDLTRFVMSTMSPKNPNRHVPTDAEIQHQARWILFDSDDPWNQTAADNDEWLQRFKREVGILPPDPQPT</sequence>
<evidence type="ECO:0000259" key="8">
    <source>
        <dbReference type="PROSITE" id="PS50157"/>
    </source>
</evidence>
<dbReference type="PANTHER" id="PTHR11850">
    <property type="entry name" value="HOMEOBOX PROTEIN TRANSCRIPTION FACTORS"/>
    <property type="match status" value="1"/>
</dbReference>
<name>A0A9P9IQE1_9HYPO</name>
<dbReference type="EMBL" id="JAGMUV010000018">
    <property type="protein sequence ID" value="KAH7129257.1"/>
    <property type="molecule type" value="Genomic_DNA"/>
</dbReference>
<evidence type="ECO:0000256" key="3">
    <source>
        <dbReference type="ARBA" id="ARBA00023242"/>
    </source>
</evidence>
<dbReference type="InterPro" id="IPR008422">
    <property type="entry name" value="KN_HD"/>
</dbReference>
<feature type="compositionally biased region" description="Polar residues" evidence="6">
    <location>
        <begin position="261"/>
        <end position="278"/>
    </location>
</feature>
<evidence type="ECO:0000256" key="4">
    <source>
        <dbReference type="PROSITE-ProRule" id="PRU00042"/>
    </source>
</evidence>
<keyword evidence="4" id="KW-0862">Zinc</keyword>
<dbReference type="PROSITE" id="PS50071">
    <property type="entry name" value="HOMEOBOX_2"/>
    <property type="match status" value="1"/>
</dbReference>
<comment type="caution">
    <text evidence="9">The sequence shown here is derived from an EMBL/GenBank/DDBJ whole genome shotgun (WGS) entry which is preliminary data.</text>
</comment>
<comment type="subcellular location">
    <subcellularLocation>
        <location evidence="5">Nucleus</location>
    </subcellularLocation>
</comment>
<dbReference type="CDD" id="cd00086">
    <property type="entry name" value="homeodomain"/>
    <property type="match status" value="1"/>
</dbReference>
<dbReference type="InterPro" id="IPR013087">
    <property type="entry name" value="Znf_C2H2_type"/>
</dbReference>
<keyword evidence="3 5" id="KW-0539">Nucleus</keyword>
<proteinExistence type="predicted"/>
<evidence type="ECO:0000256" key="2">
    <source>
        <dbReference type="ARBA" id="ARBA00023155"/>
    </source>
</evidence>
<keyword evidence="4" id="KW-0479">Metal-binding</keyword>